<accession>A0A9D3Z2R7</accession>
<reference evidence="1" key="2">
    <citation type="submission" date="2020-11" db="EMBL/GenBank/DDBJ databases">
        <authorList>
            <person name="McCartney M.A."/>
            <person name="Auch B."/>
            <person name="Kono T."/>
            <person name="Mallez S."/>
            <person name="Becker A."/>
            <person name="Gohl D.M."/>
            <person name="Silverstein K.A.T."/>
            <person name="Koren S."/>
            <person name="Bechman K.B."/>
            <person name="Herman A."/>
            <person name="Abrahante J.E."/>
            <person name="Garbe J."/>
        </authorList>
    </citation>
    <scope>NUCLEOTIDE SEQUENCE</scope>
    <source>
        <strain evidence="1">Duluth1</strain>
        <tissue evidence="1">Whole animal</tissue>
    </source>
</reference>
<organism evidence="1 2">
    <name type="scientific">Dreissena polymorpha</name>
    <name type="common">Zebra mussel</name>
    <name type="synonym">Mytilus polymorpha</name>
    <dbReference type="NCBI Taxonomy" id="45954"/>
    <lineage>
        <taxon>Eukaryota</taxon>
        <taxon>Metazoa</taxon>
        <taxon>Spiralia</taxon>
        <taxon>Lophotrochozoa</taxon>
        <taxon>Mollusca</taxon>
        <taxon>Bivalvia</taxon>
        <taxon>Autobranchia</taxon>
        <taxon>Heteroconchia</taxon>
        <taxon>Euheterodonta</taxon>
        <taxon>Imparidentia</taxon>
        <taxon>Neoheterodontei</taxon>
        <taxon>Myida</taxon>
        <taxon>Dreissenoidea</taxon>
        <taxon>Dreissenidae</taxon>
        <taxon>Dreissena</taxon>
    </lineage>
</organism>
<proteinExistence type="predicted"/>
<protein>
    <submittedName>
        <fullName evidence="1">Uncharacterized protein</fullName>
    </submittedName>
</protein>
<sequence length="125" mass="14155">MSDMKSKTSQKKQKAKLINGTVMFRRFLAINTYKKVPSECVFAFENTAFPMSMFTDDGKMIKTRKSDFRKKLDELLPESQTMTSDLDVVIFDGMALVQILTSTILTCKLQKHGICISIICIQKGS</sequence>
<dbReference type="EMBL" id="JAIWYP010000014">
    <property type="protein sequence ID" value="KAH3709124.1"/>
    <property type="molecule type" value="Genomic_DNA"/>
</dbReference>
<keyword evidence="2" id="KW-1185">Reference proteome</keyword>
<comment type="caution">
    <text evidence="1">The sequence shown here is derived from an EMBL/GenBank/DDBJ whole genome shotgun (WGS) entry which is preliminary data.</text>
</comment>
<reference evidence="1" key="1">
    <citation type="journal article" date="2019" name="bioRxiv">
        <title>The Genome of the Zebra Mussel, Dreissena polymorpha: A Resource for Invasive Species Research.</title>
        <authorList>
            <person name="McCartney M.A."/>
            <person name="Auch B."/>
            <person name="Kono T."/>
            <person name="Mallez S."/>
            <person name="Zhang Y."/>
            <person name="Obille A."/>
            <person name="Becker A."/>
            <person name="Abrahante J.E."/>
            <person name="Garbe J."/>
            <person name="Badalamenti J.P."/>
            <person name="Herman A."/>
            <person name="Mangelson H."/>
            <person name="Liachko I."/>
            <person name="Sullivan S."/>
            <person name="Sone E.D."/>
            <person name="Koren S."/>
            <person name="Silverstein K.A.T."/>
            <person name="Beckman K.B."/>
            <person name="Gohl D.M."/>
        </authorList>
    </citation>
    <scope>NUCLEOTIDE SEQUENCE</scope>
    <source>
        <strain evidence="1">Duluth1</strain>
        <tissue evidence="1">Whole animal</tissue>
    </source>
</reference>
<evidence type="ECO:0000313" key="1">
    <source>
        <dbReference type="EMBL" id="KAH3709124.1"/>
    </source>
</evidence>
<dbReference type="AlphaFoldDB" id="A0A9D3Z2R7"/>
<gene>
    <name evidence="1" type="ORF">DPMN_068585</name>
</gene>
<evidence type="ECO:0000313" key="2">
    <source>
        <dbReference type="Proteomes" id="UP000828390"/>
    </source>
</evidence>
<name>A0A9D3Z2R7_DREPO</name>
<dbReference type="Proteomes" id="UP000828390">
    <property type="component" value="Unassembled WGS sequence"/>
</dbReference>